<evidence type="ECO:0000256" key="7">
    <source>
        <dbReference type="ARBA" id="ARBA00023136"/>
    </source>
</evidence>
<feature type="transmembrane region" description="Helical" evidence="8">
    <location>
        <begin position="198"/>
        <end position="215"/>
    </location>
</feature>
<dbReference type="InterPro" id="IPR000515">
    <property type="entry name" value="MetI-like"/>
</dbReference>
<name>A0A7C1G101_THERO</name>
<evidence type="ECO:0000256" key="3">
    <source>
        <dbReference type="ARBA" id="ARBA00022448"/>
    </source>
</evidence>
<feature type="transmembrane region" description="Helical" evidence="8">
    <location>
        <begin position="221"/>
        <end position="242"/>
    </location>
</feature>
<keyword evidence="6 8" id="KW-1133">Transmembrane helix</keyword>
<evidence type="ECO:0000256" key="2">
    <source>
        <dbReference type="ARBA" id="ARBA00007069"/>
    </source>
</evidence>
<keyword evidence="5 8" id="KW-0812">Transmembrane</keyword>
<sequence length="300" mass="34028">MTTGEVLAGRAYRESTTSRRLEFRRQLGYFLLLLPTLLLLLVLFVYPIVRLIVTSVYDGNHFTLEHYRRIVEVDLYLRVLQTTFTIALQVTLLCLILGYPLAYFLATLRARTARLLMILVLIPFWTSILVRTYAWMVLLQRQGVFNRWLLELGLIDEPLRMMYNRIGVLVGMTHVLLPFMVLPAYAVMRGIDRNLLRAAYNLGASPFQAFLRVFLPLSLPGVAAGSLLVFILALGFFITPALMGGRTDMMIAQLIETQIRTQLNFPFAAALAAVLLVITLVIFAIYNRLLGLDKMFGGGY</sequence>
<feature type="transmembrane region" description="Helical" evidence="8">
    <location>
        <begin position="263"/>
        <end position="286"/>
    </location>
</feature>
<feature type="transmembrane region" description="Helical" evidence="8">
    <location>
        <begin position="166"/>
        <end position="186"/>
    </location>
</feature>
<evidence type="ECO:0000256" key="5">
    <source>
        <dbReference type="ARBA" id="ARBA00022692"/>
    </source>
</evidence>
<dbReference type="GO" id="GO:0005886">
    <property type="term" value="C:plasma membrane"/>
    <property type="evidence" value="ECO:0007669"/>
    <property type="project" value="UniProtKB-SubCell"/>
</dbReference>
<proteinExistence type="inferred from homology"/>
<gene>
    <name evidence="9" type="ORF">ENP47_04035</name>
</gene>
<dbReference type="SUPFAM" id="SSF161098">
    <property type="entry name" value="MetI-like"/>
    <property type="match status" value="1"/>
</dbReference>
<evidence type="ECO:0000256" key="4">
    <source>
        <dbReference type="ARBA" id="ARBA00022475"/>
    </source>
</evidence>
<dbReference type="EMBL" id="DSJL01000009">
    <property type="protein sequence ID" value="HEF64758.1"/>
    <property type="molecule type" value="Genomic_DNA"/>
</dbReference>
<keyword evidence="3 8" id="KW-0813">Transport</keyword>
<evidence type="ECO:0000313" key="9">
    <source>
        <dbReference type="EMBL" id="HEF64758.1"/>
    </source>
</evidence>
<feature type="transmembrane region" description="Helical" evidence="8">
    <location>
        <begin position="115"/>
        <end position="138"/>
    </location>
</feature>
<dbReference type="PROSITE" id="PS50928">
    <property type="entry name" value="ABC_TM1"/>
    <property type="match status" value="1"/>
</dbReference>
<dbReference type="PANTHER" id="PTHR42929:SF5">
    <property type="entry name" value="ABC TRANSPORTER PERMEASE PROTEIN"/>
    <property type="match status" value="1"/>
</dbReference>
<dbReference type="Pfam" id="PF00528">
    <property type="entry name" value="BPD_transp_1"/>
    <property type="match status" value="1"/>
</dbReference>
<comment type="subcellular location">
    <subcellularLocation>
        <location evidence="1 8">Cell membrane</location>
        <topology evidence="1 8">Multi-pass membrane protein</topology>
    </subcellularLocation>
</comment>
<dbReference type="GO" id="GO:0055085">
    <property type="term" value="P:transmembrane transport"/>
    <property type="evidence" value="ECO:0007669"/>
    <property type="project" value="InterPro"/>
</dbReference>
<evidence type="ECO:0000256" key="8">
    <source>
        <dbReference type="RuleBase" id="RU363032"/>
    </source>
</evidence>
<protein>
    <submittedName>
        <fullName evidence="9">ABC transporter permease</fullName>
    </submittedName>
</protein>
<comment type="caution">
    <text evidence="9">The sequence shown here is derived from an EMBL/GenBank/DDBJ whole genome shotgun (WGS) entry which is preliminary data.</text>
</comment>
<feature type="transmembrane region" description="Helical" evidence="8">
    <location>
        <begin position="27"/>
        <end position="49"/>
    </location>
</feature>
<evidence type="ECO:0000256" key="1">
    <source>
        <dbReference type="ARBA" id="ARBA00004651"/>
    </source>
</evidence>
<dbReference type="InterPro" id="IPR035906">
    <property type="entry name" value="MetI-like_sf"/>
</dbReference>
<evidence type="ECO:0000256" key="6">
    <source>
        <dbReference type="ARBA" id="ARBA00022989"/>
    </source>
</evidence>
<keyword evidence="7 8" id="KW-0472">Membrane</keyword>
<dbReference type="AlphaFoldDB" id="A0A7C1G101"/>
<dbReference type="CDD" id="cd06261">
    <property type="entry name" value="TM_PBP2"/>
    <property type="match status" value="1"/>
</dbReference>
<dbReference type="Gene3D" id="1.10.3720.10">
    <property type="entry name" value="MetI-like"/>
    <property type="match status" value="1"/>
</dbReference>
<accession>A0A7C1G101</accession>
<dbReference type="PANTHER" id="PTHR42929">
    <property type="entry name" value="INNER MEMBRANE ABC TRANSPORTER PERMEASE PROTEIN YDCU-RELATED-RELATED"/>
    <property type="match status" value="1"/>
</dbReference>
<reference evidence="9" key="1">
    <citation type="journal article" date="2020" name="mSystems">
        <title>Genome- and Community-Level Interaction Insights into Carbon Utilization and Element Cycling Functions of Hydrothermarchaeota in Hydrothermal Sediment.</title>
        <authorList>
            <person name="Zhou Z."/>
            <person name="Liu Y."/>
            <person name="Xu W."/>
            <person name="Pan J."/>
            <person name="Luo Z.H."/>
            <person name="Li M."/>
        </authorList>
    </citation>
    <scope>NUCLEOTIDE SEQUENCE [LARGE SCALE GENOMIC DNA]</scope>
    <source>
        <strain evidence="9">SpSt-222</strain>
    </source>
</reference>
<comment type="similarity">
    <text evidence="2">Belongs to the binding-protein-dependent transport system permease family. CysTW subfamily.</text>
</comment>
<feature type="transmembrane region" description="Helical" evidence="8">
    <location>
        <begin position="86"/>
        <end position="108"/>
    </location>
</feature>
<keyword evidence="4" id="KW-1003">Cell membrane</keyword>
<organism evidence="9">
    <name type="scientific">Thermomicrobium roseum</name>
    <dbReference type="NCBI Taxonomy" id="500"/>
    <lineage>
        <taxon>Bacteria</taxon>
        <taxon>Pseudomonadati</taxon>
        <taxon>Thermomicrobiota</taxon>
        <taxon>Thermomicrobia</taxon>
        <taxon>Thermomicrobiales</taxon>
        <taxon>Thermomicrobiaceae</taxon>
        <taxon>Thermomicrobium</taxon>
    </lineage>
</organism>